<dbReference type="EMBL" id="DVMH01000026">
    <property type="protein sequence ID" value="HIU10606.1"/>
    <property type="molecule type" value="Genomic_DNA"/>
</dbReference>
<evidence type="ECO:0000259" key="9">
    <source>
        <dbReference type="Pfam" id="PF00551"/>
    </source>
</evidence>
<evidence type="ECO:0000256" key="8">
    <source>
        <dbReference type="HAMAP-Rule" id="MF_00182"/>
    </source>
</evidence>
<evidence type="ECO:0000256" key="1">
    <source>
        <dbReference type="ARBA" id="ARBA00002606"/>
    </source>
</evidence>
<dbReference type="SUPFAM" id="SSF50486">
    <property type="entry name" value="FMT C-terminal domain-like"/>
    <property type="match status" value="1"/>
</dbReference>
<dbReference type="PANTHER" id="PTHR11138:SF5">
    <property type="entry name" value="METHIONYL-TRNA FORMYLTRANSFERASE, MITOCHONDRIAL"/>
    <property type="match status" value="1"/>
</dbReference>
<feature type="binding site" evidence="8">
    <location>
        <begin position="116"/>
        <end position="119"/>
    </location>
    <ligand>
        <name>(6S)-5,6,7,8-tetrahydrofolate</name>
        <dbReference type="ChEBI" id="CHEBI:57453"/>
    </ligand>
</feature>
<dbReference type="Pfam" id="PF02911">
    <property type="entry name" value="Formyl_trans_C"/>
    <property type="match status" value="1"/>
</dbReference>
<dbReference type="Gene3D" id="3.40.50.170">
    <property type="entry name" value="Formyl transferase, N-terminal domain"/>
    <property type="match status" value="1"/>
</dbReference>
<comment type="similarity">
    <text evidence="2 8">Belongs to the Fmt family.</text>
</comment>
<dbReference type="CDD" id="cd08646">
    <property type="entry name" value="FMT_core_Met-tRNA-FMT_N"/>
    <property type="match status" value="1"/>
</dbReference>
<reference evidence="11" key="1">
    <citation type="submission" date="2020-10" db="EMBL/GenBank/DDBJ databases">
        <authorList>
            <person name="Gilroy R."/>
        </authorList>
    </citation>
    <scope>NUCLEOTIDE SEQUENCE</scope>
    <source>
        <strain evidence="11">2830</strain>
    </source>
</reference>
<dbReference type="EC" id="2.1.2.9" evidence="3 8"/>
<comment type="catalytic activity">
    <reaction evidence="7 8">
        <text>L-methionyl-tRNA(fMet) + (6R)-10-formyltetrahydrofolate = N-formyl-L-methionyl-tRNA(fMet) + (6S)-5,6,7,8-tetrahydrofolate + H(+)</text>
        <dbReference type="Rhea" id="RHEA:24380"/>
        <dbReference type="Rhea" id="RHEA-COMP:9952"/>
        <dbReference type="Rhea" id="RHEA-COMP:9953"/>
        <dbReference type="ChEBI" id="CHEBI:15378"/>
        <dbReference type="ChEBI" id="CHEBI:57453"/>
        <dbReference type="ChEBI" id="CHEBI:78530"/>
        <dbReference type="ChEBI" id="CHEBI:78844"/>
        <dbReference type="ChEBI" id="CHEBI:195366"/>
        <dbReference type="EC" id="2.1.2.9"/>
    </reaction>
</comment>
<keyword evidence="6 8" id="KW-0648">Protein biosynthesis</keyword>
<dbReference type="InterPro" id="IPR041711">
    <property type="entry name" value="Met-tRNA-FMT_N"/>
</dbReference>
<feature type="domain" description="Formyl transferase N-terminal" evidence="9">
    <location>
        <begin position="10"/>
        <end position="186"/>
    </location>
</feature>
<dbReference type="InterPro" id="IPR002376">
    <property type="entry name" value="Formyl_transf_N"/>
</dbReference>
<evidence type="ECO:0000313" key="12">
    <source>
        <dbReference type="Proteomes" id="UP000824124"/>
    </source>
</evidence>
<dbReference type="InterPro" id="IPR044135">
    <property type="entry name" value="Met-tRNA-FMT_C"/>
</dbReference>
<sequence>MTETNRNFRIIYFGSPDFAVPPLLALLQAGYDVPLAVTQPDRPKGRKRQLTPTAVRVAAEQAGIRVIASENANQNDVVEEIDALKPDLLVVAAFGQIMHEKLVHTAKMGAINIHGSLLPEYRGASPIQQALLDGRNETGVTIMYIASKLDAGDMLARRSIPIEPSDNTGTLREKLSALGTALLLETIEQMRANKLVITPQDETCATYAGKITADMERLNWQKPAETLHNLVRALTPDASAYCEYAEPGKTERLRLKVWQTQVADLAAEAPPGTVVACNKEGLLVATGKGALKLITVQPAGKNQMNAAAWWRGRRDFQQTGLIFV</sequence>
<dbReference type="HAMAP" id="MF_00182">
    <property type="entry name" value="Formyl_trans"/>
    <property type="match status" value="1"/>
</dbReference>
<dbReference type="Gene3D" id="3.10.25.10">
    <property type="entry name" value="Formyl transferase, C-terminal domain"/>
    <property type="match status" value="1"/>
</dbReference>
<proteinExistence type="inferred from homology"/>
<dbReference type="InterPro" id="IPR036477">
    <property type="entry name" value="Formyl_transf_N_sf"/>
</dbReference>
<dbReference type="InterPro" id="IPR037022">
    <property type="entry name" value="Formyl_trans_C_sf"/>
</dbReference>
<dbReference type="PANTHER" id="PTHR11138">
    <property type="entry name" value="METHIONYL-TRNA FORMYLTRANSFERASE"/>
    <property type="match status" value="1"/>
</dbReference>
<dbReference type="InterPro" id="IPR011034">
    <property type="entry name" value="Formyl_transferase-like_C_sf"/>
</dbReference>
<evidence type="ECO:0000256" key="2">
    <source>
        <dbReference type="ARBA" id="ARBA00010699"/>
    </source>
</evidence>
<dbReference type="Proteomes" id="UP000824124">
    <property type="component" value="Unassembled WGS sequence"/>
</dbReference>
<dbReference type="AlphaFoldDB" id="A0A9D1KZN2"/>
<dbReference type="GO" id="GO:0004479">
    <property type="term" value="F:methionyl-tRNA formyltransferase activity"/>
    <property type="evidence" value="ECO:0007669"/>
    <property type="project" value="UniProtKB-UniRule"/>
</dbReference>
<dbReference type="InterPro" id="IPR005793">
    <property type="entry name" value="Formyl_trans_C"/>
</dbReference>
<dbReference type="InterPro" id="IPR005794">
    <property type="entry name" value="Fmt"/>
</dbReference>
<protein>
    <recommendedName>
        <fullName evidence="4 8">Methionyl-tRNA formyltransferase</fullName>
        <ecNumber evidence="3 8">2.1.2.9</ecNumber>
    </recommendedName>
</protein>
<dbReference type="NCBIfam" id="TIGR00460">
    <property type="entry name" value="fmt"/>
    <property type="match status" value="1"/>
</dbReference>
<evidence type="ECO:0000256" key="7">
    <source>
        <dbReference type="ARBA" id="ARBA00048558"/>
    </source>
</evidence>
<keyword evidence="5 8" id="KW-0808">Transferase</keyword>
<dbReference type="Pfam" id="PF00551">
    <property type="entry name" value="Formyl_trans_N"/>
    <property type="match status" value="1"/>
</dbReference>
<comment type="caution">
    <text evidence="11">The sequence shown here is derived from an EMBL/GenBank/DDBJ whole genome shotgun (WGS) entry which is preliminary data.</text>
</comment>
<comment type="function">
    <text evidence="1 8">Attaches a formyl group to the free amino group of methionyl-tRNA(fMet). The formyl group appears to play a dual role in the initiator identity of N-formylmethionyl-tRNA by promoting its recognition by IF2 and preventing the misappropriation of this tRNA by the elongation apparatus.</text>
</comment>
<dbReference type="SUPFAM" id="SSF53328">
    <property type="entry name" value="Formyltransferase"/>
    <property type="match status" value="1"/>
</dbReference>
<evidence type="ECO:0000256" key="6">
    <source>
        <dbReference type="ARBA" id="ARBA00022917"/>
    </source>
</evidence>
<accession>A0A9D1KZN2</accession>
<feature type="domain" description="Formyl transferase C-terminal" evidence="10">
    <location>
        <begin position="210"/>
        <end position="313"/>
    </location>
</feature>
<reference evidence="11" key="2">
    <citation type="journal article" date="2021" name="PeerJ">
        <title>Extensive microbial diversity within the chicken gut microbiome revealed by metagenomics and culture.</title>
        <authorList>
            <person name="Gilroy R."/>
            <person name="Ravi A."/>
            <person name="Getino M."/>
            <person name="Pursley I."/>
            <person name="Horton D.L."/>
            <person name="Alikhan N.F."/>
            <person name="Baker D."/>
            <person name="Gharbi K."/>
            <person name="Hall N."/>
            <person name="Watson M."/>
            <person name="Adriaenssens E.M."/>
            <person name="Foster-Nyarko E."/>
            <person name="Jarju S."/>
            <person name="Secka A."/>
            <person name="Antonio M."/>
            <person name="Oren A."/>
            <person name="Chaudhuri R.R."/>
            <person name="La Ragione R."/>
            <person name="Hildebrand F."/>
            <person name="Pallen M.J."/>
        </authorList>
    </citation>
    <scope>NUCLEOTIDE SEQUENCE</scope>
    <source>
        <strain evidence="11">2830</strain>
    </source>
</reference>
<organism evidence="11 12">
    <name type="scientific">Candidatus Avidehalobacter gallistercoris</name>
    <dbReference type="NCBI Taxonomy" id="2840694"/>
    <lineage>
        <taxon>Bacteria</taxon>
        <taxon>Bacillati</taxon>
        <taxon>Bacillota</taxon>
        <taxon>Clostridia</taxon>
        <taxon>Eubacteriales</taxon>
        <taxon>Peptococcaceae</taxon>
        <taxon>Peptococcaceae incertae sedis</taxon>
        <taxon>Candidatus Avidehalobacter</taxon>
    </lineage>
</organism>
<gene>
    <name evidence="8" type="primary">fmt</name>
    <name evidence="11" type="ORF">IAB00_05120</name>
</gene>
<evidence type="ECO:0000313" key="11">
    <source>
        <dbReference type="EMBL" id="HIU10606.1"/>
    </source>
</evidence>
<dbReference type="GO" id="GO:0005829">
    <property type="term" value="C:cytosol"/>
    <property type="evidence" value="ECO:0007669"/>
    <property type="project" value="TreeGrafter"/>
</dbReference>
<name>A0A9D1KZN2_9FIRM</name>
<evidence type="ECO:0000259" key="10">
    <source>
        <dbReference type="Pfam" id="PF02911"/>
    </source>
</evidence>
<evidence type="ECO:0000256" key="4">
    <source>
        <dbReference type="ARBA" id="ARBA00016014"/>
    </source>
</evidence>
<evidence type="ECO:0000256" key="5">
    <source>
        <dbReference type="ARBA" id="ARBA00022679"/>
    </source>
</evidence>
<dbReference type="CDD" id="cd08704">
    <property type="entry name" value="Met_tRNA_FMT_C"/>
    <property type="match status" value="1"/>
</dbReference>
<evidence type="ECO:0000256" key="3">
    <source>
        <dbReference type="ARBA" id="ARBA00012261"/>
    </source>
</evidence>